<dbReference type="Proteomes" id="UP000054350">
    <property type="component" value="Unassembled WGS sequence"/>
</dbReference>
<evidence type="ECO:0000256" key="7">
    <source>
        <dbReference type="PROSITE-ProRule" id="PRU01393"/>
    </source>
</evidence>
<dbReference type="AlphaFoldDB" id="A0A0L0TEX2"/>
<evidence type="ECO:0000313" key="10">
    <source>
        <dbReference type="EMBL" id="KNE73398.1"/>
    </source>
</evidence>
<dbReference type="Gene3D" id="3.40.532.10">
    <property type="entry name" value="Peptidase C12, ubiquitin carboxyl-terminal hydrolase"/>
    <property type="match status" value="1"/>
</dbReference>
<accession>A0A0L0TEX2</accession>
<comment type="caution">
    <text evidence="7">Lacks conserved residue(s) required for the propagation of feature annotation.</text>
</comment>
<proteinExistence type="inferred from homology"/>
<sequence length="302" mass="32912">MSDVESNDPPTATTEAVADEEPCAPLDDRAFHYTAFIPYDGHVWELDGLLPRPKYIGPIREGETWHSVVMEHIDLRMEQYDPDDQRCNVMSLEVDPLLKSNATMAEIEQRIAAMRNGTALSVPSPPPVLATTASAEPAAKRARKGQHGATAEPMDVDVPTQGQQGNPPASAVPEPAVASASASCAAAVLQPEPEPQPEAEQELTTLGRSKRTAAVRRPRSGKAPTPDPVPPPLPLPPPTVDELEEQLRQMKVANDSALAERQTAMLEIERARVNYIPFIGTVWEKLYEVNPADARALVRRFT</sequence>
<keyword evidence="5" id="KW-0378">Hydrolase</keyword>
<dbReference type="Pfam" id="PF01088">
    <property type="entry name" value="Peptidase_C12"/>
    <property type="match status" value="1"/>
</dbReference>
<dbReference type="SUPFAM" id="SSF54001">
    <property type="entry name" value="Cysteine proteinases"/>
    <property type="match status" value="1"/>
</dbReference>
<dbReference type="PANTHER" id="PTHR10589">
    <property type="entry name" value="UBIQUITIN CARBOXYL-TERMINAL HYDROLASE"/>
    <property type="match status" value="1"/>
</dbReference>
<feature type="region of interest" description="Disordered" evidence="8">
    <location>
        <begin position="118"/>
        <end position="239"/>
    </location>
</feature>
<comment type="similarity">
    <text evidence="7">Belongs to the peptidase C12 family.</text>
</comment>
<feature type="domain" description="UCH catalytic" evidence="9">
    <location>
        <begin position="1"/>
        <end position="94"/>
    </location>
</feature>
<evidence type="ECO:0000256" key="4">
    <source>
        <dbReference type="ARBA" id="ARBA00022786"/>
    </source>
</evidence>
<dbReference type="PROSITE" id="PS52048">
    <property type="entry name" value="UCH_DOMAIN"/>
    <property type="match status" value="1"/>
</dbReference>
<gene>
    <name evidence="10" type="ORF">AMAG_20778</name>
</gene>
<dbReference type="InterPro" id="IPR001578">
    <property type="entry name" value="Peptidase_C12_UCH"/>
</dbReference>
<evidence type="ECO:0000256" key="6">
    <source>
        <dbReference type="ARBA" id="ARBA00022807"/>
    </source>
</evidence>
<dbReference type="GO" id="GO:0016579">
    <property type="term" value="P:protein deubiquitination"/>
    <property type="evidence" value="ECO:0007669"/>
    <property type="project" value="TreeGrafter"/>
</dbReference>
<dbReference type="EC" id="3.4.19.12" evidence="2"/>
<feature type="compositionally biased region" description="Pro residues" evidence="8">
    <location>
        <begin position="225"/>
        <end position="239"/>
    </location>
</feature>
<name>A0A0L0TEX2_ALLM3</name>
<dbReference type="EMBL" id="GG745403">
    <property type="protein sequence ID" value="KNE73398.1"/>
    <property type="molecule type" value="Genomic_DNA"/>
</dbReference>
<evidence type="ECO:0000259" key="9">
    <source>
        <dbReference type="PROSITE" id="PS52048"/>
    </source>
</evidence>
<keyword evidence="6" id="KW-0788">Thiol protease</keyword>
<dbReference type="GO" id="GO:0005737">
    <property type="term" value="C:cytoplasm"/>
    <property type="evidence" value="ECO:0007669"/>
    <property type="project" value="TreeGrafter"/>
</dbReference>
<dbReference type="VEuPathDB" id="FungiDB:AMAG_20778"/>
<dbReference type="OrthoDB" id="1924260at2759"/>
<feature type="compositionally biased region" description="Low complexity" evidence="8">
    <location>
        <begin position="167"/>
        <end position="191"/>
    </location>
</feature>
<dbReference type="GO" id="GO:0006511">
    <property type="term" value="P:ubiquitin-dependent protein catabolic process"/>
    <property type="evidence" value="ECO:0007669"/>
    <property type="project" value="InterPro"/>
</dbReference>
<reference evidence="10 11" key="1">
    <citation type="submission" date="2009-11" db="EMBL/GenBank/DDBJ databases">
        <title>Annotation of Allomyces macrogynus ATCC 38327.</title>
        <authorList>
            <consortium name="The Broad Institute Genome Sequencing Platform"/>
            <person name="Russ C."/>
            <person name="Cuomo C."/>
            <person name="Burger G."/>
            <person name="Gray M.W."/>
            <person name="Holland P.W.H."/>
            <person name="King N."/>
            <person name="Lang F.B.F."/>
            <person name="Roger A.J."/>
            <person name="Ruiz-Trillo I."/>
            <person name="Young S.K."/>
            <person name="Zeng Q."/>
            <person name="Gargeya S."/>
            <person name="Fitzgerald M."/>
            <person name="Haas B."/>
            <person name="Abouelleil A."/>
            <person name="Alvarado L."/>
            <person name="Arachchi H.M."/>
            <person name="Berlin A."/>
            <person name="Chapman S.B."/>
            <person name="Gearin G."/>
            <person name="Goldberg J."/>
            <person name="Griggs A."/>
            <person name="Gujja S."/>
            <person name="Hansen M."/>
            <person name="Heiman D."/>
            <person name="Howarth C."/>
            <person name="Larimer J."/>
            <person name="Lui A."/>
            <person name="MacDonald P.J.P."/>
            <person name="McCowen C."/>
            <person name="Montmayeur A."/>
            <person name="Murphy C."/>
            <person name="Neiman D."/>
            <person name="Pearson M."/>
            <person name="Priest M."/>
            <person name="Roberts A."/>
            <person name="Saif S."/>
            <person name="Shea T."/>
            <person name="Sisk P."/>
            <person name="Stolte C."/>
            <person name="Sykes S."/>
            <person name="Wortman J."/>
            <person name="Nusbaum C."/>
            <person name="Birren B."/>
        </authorList>
    </citation>
    <scope>NUCLEOTIDE SEQUENCE [LARGE SCALE GENOMIC DNA]</scope>
    <source>
        <strain evidence="10 11">ATCC 38327</strain>
    </source>
</reference>
<keyword evidence="4" id="KW-0833">Ubl conjugation pathway</keyword>
<evidence type="ECO:0000256" key="2">
    <source>
        <dbReference type="ARBA" id="ARBA00012759"/>
    </source>
</evidence>
<evidence type="ECO:0000256" key="8">
    <source>
        <dbReference type="SAM" id="MobiDB-lite"/>
    </source>
</evidence>
<organism evidence="10 11">
    <name type="scientific">Allomyces macrogynus (strain ATCC 38327)</name>
    <name type="common">Allomyces javanicus var. macrogynus</name>
    <dbReference type="NCBI Taxonomy" id="578462"/>
    <lineage>
        <taxon>Eukaryota</taxon>
        <taxon>Fungi</taxon>
        <taxon>Fungi incertae sedis</taxon>
        <taxon>Blastocladiomycota</taxon>
        <taxon>Blastocladiomycetes</taxon>
        <taxon>Blastocladiales</taxon>
        <taxon>Blastocladiaceae</taxon>
        <taxon>Allomyces</taxon>
    </lineage>
</organism>
<dbReference type="GO" id="GO:0004843">
    <property type="term" value="F:cysteine-type deubiquitinase activity"/>
    <property type="evidence" value="ECO:0007669"/>
    <property type="project" value="UniProtKB-EC"/>
</dbReference>
<dbReference type="InterPro" id="IPR036959">
    <property type="entry name" value="Peptidase_C12_UCH_sf"/>
</dbReference>
<dbReference type="InterPro" id="IPR038765">
    <property type="entry name" value="Papain-like_cys_pep_sf"/>
</dbReference>
<evidence type="ECO:0000256" key="5">
    <source>
        <dbReference type="ARBA" id="ARBA00022801"/>
    </source>
</evidence>
<dbReference type="PANTHER" id="PTHR10589:SF29">
    <property type="entry name" value="UBIQUITIN CARBOXYL-TERMINAL HYDROLASE"/>
    <property type="match status" value="1"/>
</dbReference>
<feature type="compositionally biased region" description="Basic residues" evidence="8">
    <location>
        <begin position="208"/>
        <end position="220"/>
    </location>
</feature>
<evidence type="ECO:0000256" key="3">
    <source>
        <dbReference type="ARBA" id="ARBA00022670"/>
    </source>
</evidence>
<keyword evidence="3" id="KW-0645">Protease</keyword>
<dbReference type="STRING" id="578462.A0A0L0TEX2"/>
<comment type="catalytic activity">
    <reaction evidence="1">
        <text>Thiol-dependent hydrolysis of ester, thioester, amide, peptide and isopeptide bonds formed by the C-terminal Gly of ubiquitin (a 76-residue protein attached to proteins as an intracellular targeting signal).</text>
        <dbReference type="EC" id="3.4.19.12"/>
    </reaction>
</comment>
<protein>
    <recommendedName>
        <fullName evidence="2">ubiquitinyl hydrolase 1</fullName>
        <ecNumber evidence="2">3.4.19.12</ecNumber>
    </recommendedName>
</protein>
<keyword evidence="11" id="KW-1185">Reference proteome</keyword>
<reference evidence="11" key="2">
    <citation type="submission" date="2009-11" db="EMBL/GenBank/DDBJ databases">
        <title>The Genome Sequence of Allomyces macrogynus strain ATCC 38327.</title>
        <authorList>
            <consortium name="The Broad Institute Genome Sequencing Platform"/>
            <person name="Russ C."/>
            <person name="Cuomo C."/>
            <person name="Shea T."/>
            <person name="Young S.K."/>
            <person name="Zeng Q."/>
            <person name="Koehrsen M."/>
            <person name="Haas B."/>
            <person name="Borodovsky M."/>
            <person name="Guigo R."/>
            <person name="Alvarado L."/>
            <person name="Berlin A."/>
            <person name="Borenstein D."/>
            <person name="Chen Z."/>
            <person name="Engels R."/>
            <person name="Freedman E."/>
            <person name="Gellesch M."/>
            <person name="Goldberg J."/>
            <person name="Griggs A."/>
            <person name="Gujja S."/>
            <person name="Heiman D."/>
            <person name="Hepburn T."/>
            <person name="Howarth C."/>
            <person name="Jen D."/>
            <person name="Larson L."/>
            <person name="Lewis B."/>
            <person name="Mehta T."/>
            <person name="Park D."/>
            <person name="Pearson M."/>
            <person name="Roberts A."/>
            <person name="Saif S."/>
            <person name="Shenoy N."/>
            <person name="Sisk P."/>
            <person name="Stolte C."/>
            <person name="Sykes S."/>
            <person name="Walk T."/>
            <person name="White J."/>
            <person name="Yandava C."/>
            <person name="Burger G."/>
            <person name="Gray M.W."/>
            <person name="Holland P.W.H."/>
            <person name="King N."/>
            <person name="Lang F.B.F."/>
            <person name="Roger A.J."/>
            <person name="Ruiz-Trillo I."/>
            <person name="Lander E."/>
            <person name="Nusbaum C."/>
        </authorList>
    </citation>
    <scope>NUCLEOTIDE SEQUENCE [LARGE SCALE GENOMIC DNA]</scope>
    <source>
        <strain evidence="11">ATCC 38327</strain>
    </source>
</reference>
<evidence type="ECO:0000256" key="1">
    <source>
        <dbReference type="ARBA" id="ARBA00000707"/>
    </source>
</evidence>
<evidence type="ECO:0000313" key="11">
    <source>
        <dbReference type="Proteomes" id="UP000054350"/>
    </source>
</evidence>